<sequence>MGPYVRFFFFLLPSLSVHREVGIRRASPLSSAAAARPFCRQKGGKRGGSARRRRGLRRGPGSAEIRCRPPPPTSYPLHSPGTSAPPPGSRSCTWISPPRGPPPSRSPRGASCSPPERRIGQRGGAEVETSSMEQKQCGVGGSVGDAAVRFHRSFGELVDGGALWPMAAEGRGGVQGEVRAPSTATPGLAQAAAPGSGSPRAAPPLRPWAPWPPRPGAASGGRRARPQGAGRRGG</sequence>
<reference evidence="2" key="1">
    <citation type="submission" date="2020-05" db="EMBL/GenBank/DDBJ databases">
        <title>WGS assembly of Panicum virgatum.</title>
        <authorList>
            <person name="Lovell J.T."/>
            <person name="Jenkins J."/>
            <person name="Shu S."/>
            <person name="Juenger T.E."/>
            <person name="Schmutz J."/>
        </authorList>
    </citation>
    <scope>NUCLEOTIDE SEQUENCE</scope>
    <source>
        <strain evidence="2">AP13</strain>
    </source>
</reference>
<protein>
    <submittedName>
        <fullName evidence="2">Uncharacterized protein</fullName>
    </submittedName>
</protein>
<comment type="caution">
    <text evidence="2">The sequence shown here is derived from an EMBL/GenBank/DDBJ whole genome shotgun (WGS) entry which is preliminary data.</text>
</comment>
<feature type="compositionally biased region" description="Basic residues" evidence="1">
    <location>
        <begin position="42"/>
        <end position="57"/>
    </location>
</feature>
<feature type="region of interest" description="Disordered" evidence="1">
    <location>
        <begin position="174"/>
        <end position="234"/>
    </location>
</feature>
<dbReference type="Proteomes" id="UP000823388">
    <property type="component" value="Chromosome 4N"/>
</dbReference>
<organism evidence="2 3">
    <name type="scientific">Panicum virgatum</name>
    <name type="common">Blackwell switchgrass</name>
    <dbReference type="NCBI Taxonomy" id="38727"/>
    <lineage>
        <taxon>Eukaryota</taxon>
        <taxon>Viridiplantae</taxon>
        <taxon>Streptophyta</taxon>
        <taxon>Embryophyta</taxon>
        <taxon>Tracheophyta</taxon>
        <taxon>Spermatophyta</taxon>
        <taxon>Magnoliopsida</taxon>
        <taxon>Liliopsida</taxon>
        <taxon>Poales</taxon>
        <taxon>Poaceae</taxon>
        <taxon>PACMAD clade</taxon>
        <taxon>Panicoideae</taxon>
        <taxon>Panicodae</taxon>
        <taxon>Paniceae</taxon>
        <taxon>Panicinae</taxon>
        <taxon>Panicum</taxon>
        <taxon>Panicum sect. Hiantes</taxon>
    </lineage>
</organism>
<name>A0A8T0T3E5_PANVG</name>
<evidence type="ECO:0000256" key="1">
    <source>
        <dbReference type="SAM" id="MobiDB-lite"/>
    </source>
</evidence>
<accession>A0A8T0T3E5</accession>
<dbReference type="EMBL" id="CM029044">
    <property type="protein sequence ID" value="KAG2603773.1"/>
    <property type="molecule type" value="Genomic_DNA"/>
</dbReference>
<keyword evidence="3" id="KW-1185">Reference proteome</keyword>
<feature type="region of interest" description="Disordered" evidence="1">
    <location>
        <begin position="25"/>
        <end position="139"/>
    </location>
</feature>
<feature type="compositionally biased region" description="Low complexity" evidence="1">
    <location>
        <begin position="216"/>
        <end position="234"/>
    </location>
</feature>
<feature type="compositionally biased region" description="Pro residues" evidence="1">
    <location>
        <begin position="201"/>
        <end position="215"/>
    </location>
</feature>
<evidence type="ECO:0000313" key="3">
    <source>
        <dbReference type="Proteomes" id="UP000823388"/>
    </source>
</evidence>
<feature type="compositionally biased region" description="Low complexity" evidence="1">
    <location>
        <begin position="25"/>
        <end position="37"/>
    </location>
</feature>
<dbReference type="AlphaFoldDB" id="A0A8T0T3E5"/>
<evidence type="ECO:0000313" key="2">
    <source>
        <dbReference type="EMBL" id="KAG2603773.1"/>
    </source>
</evidence>
<feature type="compositionally biased region" description="Low complexity" evidence="1">
    <location>
        <begin position="186"/>
        <end position="200"/>
    </location>
</feature>
<proteinExistence type="predicted"/>
<gene>
    <name evidence="2" type="ORF">PVAP13_4NG011101</name>
</gene>